<evidence type="ECO:0000313" key="1">
    <source>
        <dbReference type="EMBL" id="KAF5394033.1"/>
    </source>
</evidence>
<dbReference type="AlphaFoldDB" id="A0A8J4SXW7"/>
<proteinExistence type="predicted"/>
<reference evidence="1" key="1">
    <citation type="submission" date="2019-05" db="EMBL/GenBank/DDBJ databases">
        <title>Annotation for the trematode Paragonimus heterotremus.</title>
        <authorList>
            <person name="Choi Y.-J."/>
        </authorList>
    </citation>
    <scope>NUCLEOTIDE SEQUENCE</scope>
    <source>
        <strain evidence="1">LC</strain>
    </source>
</reference>
<keyword evidence="2" id="KW-1185">Reference proteome</keyword>
<organism evidence="1 2">
    <name type="scientific">Paragonimus heterotremus</name>
    <dbReference type="NCBI Taxonomy" id="100268"/>
    <lineage>
        <taxon>Eukaryota</taxon>
        <taxon>Metazoa</taxon>
        <taxon>Spiralia</taxon>
        <taxon>Lophotrochozoa</taxon>
        <taxon>Platyhelminthes</taxon>
        <taxon>Trematoda</taxon>
        <taxon>Digenea</taxon>
        <taxon>Plagiorchiida</taxon>
        <taxon>Troglotremata</taxon>
        <taxon>Troglotrematidae</taxon>
        <taxon>Paragonimus</taxon>
    </lineage>
</organism>
<accession>A0A8J4SXW7</accession>
<feature type="non-terminal residue" evidence="1">
    <location>
        <position position="1"/>
    </location>
</feature>
<dbReference type="EMBL" id="LUCH01022636">
    <property type="protein sequence ID" value="KAF5394033.1"/>
    <property type="molecule type" value="Genomic_DNA"/>
</dbReference>
<protein>
    <submittedName>
        <fullName evidence="1">Uncharacterized protein</fullName>
    </submittedName>
</protein>
<evidence type="ECO:0000313" key="2">
    <source>
        <dbReference type="Proteomes" id="UP000748531"/>
    </source>
</evidence>
<dbReference type="Proteomes" id="UP000748531">
    <property type="component" value="Unassembled WGS sequence"/>
</dbReference>
<name>A0A8J4SXW7_9TREM</name>
<gene>
    <name evidence="1" type="ORF">PHET_12358</name>
</gene>
<sequence length="142" mass="16059">IAVFGFIWKSGRRLTLDGHSNVEHNVKQATQNVRKQIVQFLNISSVNENYIQVQSFGYITMKSKPPYVLAQTNITIDKVMLIENRINATCQSFEQLIEACLKSPFGGNNTSHYGSPVDITGKKERHIYFSSMLLKILMCTTA</sequence>
<comment type="caution">
    <text evidence="1">The sequence shown here is derived from an EMBL/GenBank/DDBJ whole genome shotgun (WGS) entry which is preliminary data.</text>
</comment>